<evidence type="ECO:0000313" key="2">
    <source>
        <dbReference type="EMBL" id="BFO81615.1"/>
    </source>
</evidence>
<feature type="transmembrane region" description="Helical" evidence="1">
    <location>
        <begin position="59"/>
        <end position="82"/>
    </location>
</feature>
<reference evidence="2" key="1">
    <citation type="submission" date="2024-07" db="EMBL/GenBank/DDBJ databases">
        <title>Complete genome sequence of Prevotella sp. YM-2024 GTC17262.</title>
        <authorList>
            <person name="Hayashi M."/>
            <person name="Muto Y."/>
            <person name="Tanaka K."/>
            <person name="Niwa H."/>
        </authorList>
    </citation>
    <scope>NUCLEOTIDE SEQUENCE</scope>
    <source>
        <strain evidence="2">GTC17262</strain>
    </source>
</reference>
<keyword evidence="1" id="KW-0472">Membrane</keyword>
<keyword evidence="1" id="KW-1133">Transmembrane helix</keyword>
<proteinExistence type="predicted"/>
<evidence type="ECO:0000256" key="1">
    <source>
        <dbReference type="SAM" id="Phobius"/>
    </source>
</evidence>
<organism evidence="2">
    <name type="scientific">Prevotella sp. GTC17262</name>
    <dbReference type="NCBI Taxonomy" id="3236797"/>
    <lineage>
        <taxon>Bacteria</taxon>
        <taxon>Pseudomonadati</taxon>
        <taxon>Bacteroidota</taxon>
        <taxon>Bacteroidia</taxon>
        <taxon>Bacteroidales</taxon>
        <taxon>Prevotellaceae</taxon>
        <taxon>Prevotella</taxon>
    </lineage>
</organism>
<sequence length="121" mass="13924">MERKQSILQLTDEQIGKAFRALYVEHEDFVMATFGLSYDFPLTPKEVVKRLREMKMDQYASQFYILAAGMMMPVMGTGGNFFKDIDAWRAAYRLADELDVPVDAISPTEALKYLEGKRERA</sequence>
<name>A0AB33JSQ0_9BACT</name>
<gene>
    <name evidence="2" type="ORF">GTC17262_18060</name>
</gene>
<protein>
    <submittedName>
        <fullName evidence="2">Uncharacterized protein</fullName>
    </submittedName>
</protein>
<keyword evidence="1" id="KW-0812">Transmembrane</keyword>
<dbReference type="EMBL" id="AP035789">
    <property type="protein sequence ID" value="BFO81615.1"/>
    <property type="molecule type" value="Genomic_DNA"/>
</dbReference>
<dbReference type="AlphaFoldDB" id="A0AB33JSQ0"/>
<accession>A0AB33JSQ0</accession>